<accession>A0A179SNM8</accession>
<evidence type="ECO:0000256" key="3">
    <source>
        <dbReference type="ARBA" id="ARBA00012662"/>
    </source>
</evidence>
<dbReference type="SUPFAM" id="SSF51445">
    <property type="entry name" value="(Trans)glycosidases"/>
    <property type="match status" value="1"/>
</dbReference>
<keyword evidence="10" id="KW-1185">Reference proteome</keyword>
<evidence type="ECO:0000259" key="8">
    <source>
        <dbReference type="Pfam" id="PF01120"/>
    </source>
</evidence>
<evidence type="ECO:0000256" key="7">
    <source>
        <dbReference type="PIRSR" id="PIRSR001092-1"/>
    </source>
</evidence>
<comment type="similarity">
    <text evidence="2">Belongs to the glycosyl hydrolase 29 family.</text>
</comment>
<dbReference type="OrthoDB" id="107551at2"/>
<proteinExistence type="inferred from homology"/>
<dbReference type="GO" id="GO:0004560">
    <property type="term" value="F:alpha-L-fucosidase activity"/>
    <property type="evidence" value="ECO:0007669"/>
    <property type="project" value="InterPro"/>
</dbReference>
<keyword evidence="4" id="KW-0732">Signal</keyword>
<dbReference type="GO" id="GO:0006004">
    <property type="term" value="P:fucose metabolic process"/>
    <property type="evidence" value="ECO:0007669"/>
    <property type="project" value="InterPro"/>
</dbReference>
<feature type="site" description="May be important for catalysis" evidence="7">
    <location>
        <position position="267"/>
    </location>
</feature>
<dbReference type="InterPro" id="IPR017853">
    <property type="entry name" value="GH"/>
</dbReference>
<evidence type="ECO:0000313" key="10">
    <source>
        <dbReference type="Proteomes" id="UP000078534"/>
    </source>
</evidence>
<keyword evidence="5" id="KW-0378">Hydrolase</keyword>
<dbReference type="Gene3D" id="3.20.20.80">
    <property type="entry name" value="Glycosidases"/>
    <property type="match status" value="1"/>
</dbReference>
<dbReference type="GO" id="GO:0016139">
    <property type="term" value="P:glycoside catabolic process"/>
    <property type="evidence" value="ECO:0007669"/>
    <property type="project" value="TreeGrafter"/>
</dbReference>
<dbReference type="PANTHER" id="PTHR10030:SF37">
    <property type="entry name" value="ALPHA-L-FUCOSIDASE-RELATED"/>
    <property type="match status" value="1"/>
</dbReference>
<evidence type="ECO:0000256" key="1">
    <source>
        <dbReference type="ARBA" id="ARBA00004071"/>
    </source>
</evidence>
<comment type="function">
    <text evidence="1">Alpha-L-fucosidase is responsible for hydrolyzing the alpha-1,6-linked fucose joined to the reducing-end N-acetylglucosamine of the carbohydrate moieties of glycoproteins.</text>
</comment>
<protein>
    <recommendedName>
        <fullName evidence="3">alpha-L-fucosidase</fullName>
        <ecNumber evidence="3">3.2.1.51</ecNumber>
    </recommendedName>
</protein>
<feature type="domain" description="Glycoside hydrolase family 29 N-terminal" evidence="8">
    <location>
        <begin position="17"/>
        <end position="333"/>
    </location>
</feature>
<dbReference type="Proteomes" id="UP000078534">
    <property type="component" value="Unassembled WGS sequence"/>
</dbReference>
<dbReference type="AlphaFoldDB" id="A0A179SNM8"/>
<dbReference type="InterPro" id="IPR000933">
    <property type="entry name" value="Glyco_hydro_29"/>
</dbReference>
<dbReference type="STRING" id="152268.A6K24_10070"/>
<dbReference type="RefSeq" id="WP_066338108.1">
    <property type="nucleotide sequence ID" value="NZ_LWSG01000043.1"/>
</dbReference>
<dbReference type="EC" id="3.2.1.51" evidence="3"/>
<sequence>MCTVTNEKKYENWPLQYGNPEWFIHDRFGLFIHFGLYSPAARHEWVMTHEKTHPNTYRKYFNHFEPDLLNAKEWAHAAKQAGMKYFVITTKHHEGFALWDTKLSEYKVTNTPIKRDLLREIIDAFREEGLKVGLYHSLIDWYHPEFTIDGLHPQRDDEDFKKENTGRNIDKYVEFMHGQVRELLTNFGKIDYIWFDFSYPHRDWGWAKGKGENDWQSKKLEKMVLELQPDILINDRLDLNRGVITPEQYQPNEHVEKDGHPVIWEACQTMNGTWGYHRDNLDWKSTEVLLKMLIDTVSKNGNLLMNIGPNGRGEFDSRSIERLQKIGEWMRLHSRSIYGAKHSEYKPPLDCRYTQNGNRLYLHIYSWPFRHLHLKGLAGKVKYAQLLNDASEVHFREFDPEEVITSTETKIDIDSVVLELPVQKPDVLVPVVEIFIID</sequence>
<dbReference type="PANTHER" id="PTHR10030">
    <property type="entry name" value="ALPHA-L-FUCOSIDASE"/>
    <property type="match status" value="1"/>
</dbReference>
<dbReference type="PRINTS" id="PR00741">
    <property type="entry name" value="GLHYDRLASE29"/>
</dbReference>
<name>A0A179SNM8_9BACI</name>
<comment type="caution">
    <text evidence="9">The sequence shown here is derived from an EMBL/GenBank/DDBJ whole genome shotgun (WGS) entry which is preliminary data.</text>
</comment>
<dbReference type="EMBL" id="LWSG01000043">
    <property type="protein sequence ID" value="OAS82964.1"/>
    <property type="molecule type" value="Genomic_DNA"/>
</dbReference>
<dbReference type="InterPro" id="IPR016286">
    <property type="entry name" value="FUC_metazoa-typ"/>
</dbReference>
<dbReference type="InterPro" id="IPR057739">
    <property type="entry name" value="Glyco_hydro_29_N"/>
</dbReference>
<dbReference type="Pfam" id="PF01120">
    <property type="entry name" value="Alpha_L_fucos"/>
    <property type="match status" value="1"/>
</dbReference>
<keyword evidence="6" id="KW-0326">Glycosidase</keyword>
<evidence type="ECO:0000256" key="2">
    <source>
        <dbReference type="ARBA" id="ARBA00007951"/>
    </source>
</evidence>
<dbReference type="SMART" id="SM00812">
    <property type="entry name" value="Alpha_L_fucos"/>
    <property type="match status" value="1"/>
</dbReference>
<evidence type="ECO:0000256" key="5">
    <source>
        <dbReference type="ARBA" id="ARBA00022801"/>
    </source>
</evidence>
<dbReference type="PIRSF" id="PIRSF001092">
    <property type="entry name" value="Alpha-L-fucosidase"/>
    <property type="match status" value="1"/>
</dbReference>
<evidence type="ECO:0000256" key="4">
    <source>
        <dbReference type="ARBA" id="ARBA00022729"/>
    </source>
</evidence>
<evidence type="ECO:0000256" key="6">
    <source>
        <dbReference type="ARBA" id="ARBA00023295"/>
    </source>
</evidence>
<dbReference type="GO" id="GO:0005764">
    <property type="term" value="C:lysosome"/>
    <property type="evidence" value="ECO:0007669"/>
    <property type="project" value="TreeGrafter"/>
</dbReference>
<organism evidence="9 10">
    <name type="scientific">Metabacillus litoralis</name>
    <dbReference type="NCBI Taxonomy" id="152268"/>
    <lineage>
        <taxon>Bacteria</taxon>
        <taxon>Bacillati</taxon>
        <taxon>Bacillota</taxon>
        <taxon>Bacilli</taxon>
        <taxon>Bacillales</taxon>
        <taxon>Bacillaceae</taxon>
        <taxon>Metabacillus</taxon>
    </lineage>
</organism>
<evidence type="ECO:0000313" key="9">
    <source>
        <dbReference type="EMBL" id="OAS82964.1"/>
    </source>
</evidence>
<reference evidence="10" key="1">
    <citation type="submission" date="2016-04" db="EMBL/GenBank/DDBJ databases">
        <authorList>
            <person name="Lyu Z."/>
            <person name="Lyu W."/>
        </authorList>
    </citation>
    <scope>NUCLEOTIDE SEQUENCE [LARGE SCALE GENOMIC DNA]</scope>
    <source>
        <strain evidence="10">C44</strain>
    </source>
</reference>
<gene>
    <name evidence="9" type="ORF">A6K24_10070</name>
</gene>